<dbReference type="PROSITE" id="PS50928">
    <property type="entry name" value="ABC_TM1"/>
    <property type="match status" value="1"/>
</dbReference>
<keyword evidence="5 6" id="KW-0472">Membrane</keyword>
<accession>A0A2U3D9H4</accession>
<comment type="caution">
    <text evidence="8">The sequence shown here is derived from an EMBL/GenBank/DDBJ whole genome shotgun (WGS) entry which is preliminary data.</text>
</comment>
<dbReference type="Pfam" id="PF00528">
    <property type="entry name" value="BPD_transp_1"/>
    <property type="match status" value="1"/>
</dbReference>
<dbReference type="InterPro" id="IPR035906">
    <property type="entry name" value="MetI-like_sf"/>
</dbReference>
<dbReference type="InterPro" id="IPR051408">
    <property type="entry name" value="Phosphate_transprt_permease"/>
</dbReference>
<proteinExistence type="inferred from homology"/>
<keyword evidence="4 6" id="KW-1133">Transmembrane helix</keyword>
<dbReference type="CDD" id="cd06261">
    <property type="entry name" value="TM_PBP2"/>
    <property type="match status" value="1"/>
</dbReference>
<reference evidence="8 9" key="1">
    <citation type="submission" date="2016-11" db="EMBL/GenBank/DDBJ databases">
        <title>Comparative genomics of Acidibacillus ferroxidans species.</title>
        <authorList>
            <person name="Oliveira G."/>
            <person name="Nunes G."/>
            <person name="Oliveira R."/>
            <person name="Araujo F."/>
            <person name="Salim A."/>
            <person name="Scholte L."/>
            <person name="Morais D."/>
            <person name="Nancucheo I."/>
            <person name="Johnson D.B."/>
            <person name="Grail B."/>
            <person name="Bittencourt J."/>
            <person name="Valadares R."/>
        </authorList>
    </citation>
    <scope>NUCLEOTIDE SEQUENCE [LARGE SCALE GENOMIC DNA]</scope>
    <source>
        <strain evidence="8 9">Y002</strain>
    </source>
</reference>
<gene>
    <name evidence="8" type="ORF">BM613_05755</name>
</gene>
<sequence>MVKRQGLRLSRKLKNALITTAFILFTGLSFLALLSIVGNVLYHAMQPLITHVETFQIESNELIFALKELVLSLWLVLLALVISTPLALLTALLITEYRDCCFTSLIRLFVDVLAGMPGILAGLAVYGLALSLFQMPTSKIVLILVLFLFLMPKLSKGFAQVFNEIPFHYREAAYAIGANKKQVIFHILLPMTVRALSASVLLGAARTLGASAPLLLFGVGVHYLAVDIYALAVRGSDGQAADYALVLLLLLGVVFSIAAWFDRDVME</sequence>
<evidence type="ECO:0000313" key="9">
    <source>
        <dbReference type="Proteomes" id="UP000245380"/>
    </source>
</evidence>
<feature type="transmembrane region" description="Helical" evidence="6">
    <location>
        <begin position="106"/>
        <end position="128"/>
    </location>
</feature>
<feature type="domain" description="ABC transmembrane type-1" evidence="7">
    <location>
        <begin position="69"/>
        <end position="258"/>
    </location>
</feature>
<feature type="transmembrane region" description="Helical" evidence="6">
    <location>
        <begin position="140"/>
        <end position="162"/>
    </location>
</feature>
<organism evidence="8 9">
    <name type="scientific">Sulfoacidibacillus thermotolerans</name>
    <name type="common">Acidibacillus sulfuroxidans</name>
    <dbReference type="NCBI Taxonomy" id="1765684"/>
    <lineage>
        <taxon>Bacteria</taxon>
        <taxon>Bacillati</taxon>
        <taxon>Bacillota</taxon>
        <taxon>Bacilli</taxon>
        <taxon>Bacillales</taxon>
        <taxon>Alicyclobacillaceae</taxon>
        <taxon>Sulfoacidibacillus</taxon>
    </lineage>
</organism>
<dbReference type="AlphaFoldDB" id="A0A2U3D9H4"/>
<evidence type="ECO:0000256" key="5">
    <source>
        <dbReference type="ARBA" id="ARBA00023136"/>
    </source>
</evidence>
<dbReference type="Gene3D" id="1.10.3720.10">
    <property type="entry name" value="MetI-like"/>
    <property type="match status" value="1"/>
</dbReference>
<evidence type="ECO:0000256" key="2">
    <source>
        <dbReference type="ARBA" id="ARBA00022448"/>
    </source>
</evidence>
<comment type="subcellular location">
    <subcellularLocation>
        <location evidence="6">Cell membrane</location>
        <topology evidence="6">Multi-pass membrane protein</topology>
    </subcellularLocation>
    <subcellularLocation>
        <location evidence="1">Membrane</location>
        <topology evidence="1">Multi-pass membrane protein</topology>
    </subcellularLocation>
</comment>
<dbReference type="GO" id="GO:0055085">
    <property type="term" value="P:transmembrane transport"/>
    <property type="evidence" value="ECO:0007669"/>
    <property type="project" value="InterPro"/>
</dbReference>
<dbReference type="Proteomes" id="UP000245380">
    <property type="component" value="Unassembled WGS sequence"/>
</dbReference>
<dbReference type="EMBL" id="MPDK01000007">
    <property type="protein sequence ID" value="PWI57921.1"/>
    <property type="molecule type" value="Genomic_DNA"/>
</dbReference>
<dbReference type="PANTHER" id="PTHR42922:SF1">
    <property type="entry name" value="PHOSPHATE TRANSPORT SYSTEM PERMEASE PROTEIN PSTA"/>
    <property type="match status" value="1"/>
</dbReference>
<feature type="transmembrane region" description="Helical" evidence="6">
    <location>
        <begin position="183"/>
        <end position="204"/>
    </location>
</feature>
<evidence type="ECO:0000256" key="6">
    <source>
        <dbReference type="RuleBase" id="RU363032"/>
    </source>
</evidence>
<dbReference type="InterPro" id="IPR000515">
    <property type="entry name" value="MetI-like"/>
</dbReference>
<dbReference type="PANTHER" id="PTHR42922">
    <property type="entry name" value="PHOSPHATE TRANSPORT SYSTEM PERMEASE PROTEIN PSTA"/>
    <property type="match status" value="1"/>
</dbReference>
<feature type="transmembrane region" description="Helical" evidence="6">
    <location>
        <begin position="21"/>
        <end position="42"/>
    </location>
</feature>
<feature type="transmembrane region" description="Helical" evidence="6">
    <location>
        <begin position="210"/>
        <end position="231"/>
    </location>
</feature>
<feature type="transmembrane region" description="Helical" evidence="6">
    <location>
        <begin position="71"/>
        <end position="94"/>
    </location>
</feature>
<keyword evidence="9" id="KW-1185">Reference proteome</keyword>
<dbReference type="SUPFAM" id="SSF161098">
    <property type="entry name" value="MetI-like"/>
    <property type="match status" value="1"/>
</dbReference>
<dbReference type="OrthoDB" id="9807065at2"/>
<evidence type="ECO:0000256" key="4">
    <source>
        <dbReference type="ARBA" id="ARBA00022989"/>
    </source>
</evidence>
<evidence type="ECO:0000256" key="3">
    <source>
        <dbReference type="ARBA" id="ARBA00022692"/>
    </source>
</evidence>
<evidence type="ECO:0000259" key="7">
    <source>
        <dbReference type="PROSITE" id="PS50928"/>
    </source>
</evidence>
<dbReference type="RefSeq" id="WP_109430225.1">
    <property type="nucleotide sequence ID" value="NZ_MPDK01000007.1"/>
</dbReference>
<name>A0A2U3D9H4_SULT2</name>
<keyword evidence="3 6" id="KW-0812">Transmembrane</keyword>
<comment type="similarity">
    <text evidence="6">Belongs to the binding-protein-dependent transport system permease family.</text>
</comment>
<protein>
    <recommendedName>
        <fullName evidence="7">ABC transmembrane type-1 domain-containing protein</fullName>
    </recommendedName>
</protein>
<feature type="transmembrane region" description="Helical" evidence="6">
    <location>
        <begin position="243"/>
        <end position="261"/>
    </location>
</feature>
<evidence type="ECO:0000313" key="8">
    <source>
        <dbReference type="EMBL" id="PWI57921.1"/>
    </source>
</evidence>
<dbReference type="GO" id="GO:0005886">
    <property type="term" value="C:plasma membrane"/>
    <property type="evidence" value="ECO:0007669"/>
    <property type="project" value="UniProtKB-SubCell"/>
</dbReference>
<evidence type="ECO:0000256" key="1">
    <source>
        <dbReference type="ARBA" id="ARBA00004141"/>
    </source>
</evidence>
<keyword evidence="2 6" id="KW-0813">Transport</keyword>